<dbReference type="GO" id="GO:0020037">
    <property type="term" value="F:heme binding"/>
    <property type="evidence" value="ECO:0007669"/>
    <property type="project" value="InterPro"/>
</dbReference>
<dbReference type="Proteomes" id="UP001054252">
    <property type="component" value="Unassembled WGS sequence"/>
</dbReference>
<keyword evidence="19" id="KW-1185">Reference proteome</keyword>
<comment type="cofactor">
    <cofactor evidence="13">
        <name>heme b</name>
        <dbReference type="ChEBI" id="CHEBI:60344"/>
    </cofactor>
    <text evidence="13">Binds 1 heme b (iron(II)-protoporphyrin IX) group per subunit.</text>
</comment>
<evidence type="ECO:0000256" key="8">
    <source>
        <dbReference type="ARBA" id="ARBA00023002"/>
    </source>
</evidence>
<evidence type="ECO:0000256" key="7">
    <source>
        <dbReference type="ARBA" id="ARBA00022837"/>
    </source>
</evidence>
<dbReference type="FunFam" id="1.10.420.10:FF:000006">
    <property type="entry name" value="Peroxidase"/>
    <property type="match status" value="1"/>
</dbReference>
<dbReference type="PROSITE" id="PS50873">
    <property type="entry name" value="PEROXIDASE_4"/>
    <property type="match status" value="1"/>
</dbReference>
<keyword evidence="4" id="KW-0575">Peroxidase</keyword>
<dbReference type="Pfam" id="PF00141">
    <property type="entry name" value="peroxidase"/>
    <property type="match status" value="1"/>
</dbReference>
<feature type="binding site" description="axial binding residue" evidence="13">
    <location>
        <position position="141"/>
    </location>
    <ligand>
        <name>heme b</name>
        <dbReference type="ChEBI" id="CHEBI:60344"/>
    </ligand>
    <ligandPart>
        <name>Fe</name>
        <dbReference type="ChEBI" id="CHEBI:18248"/>
    </ligandPart>
</feature>
<name>A0AAV5IQZ6_9ROSI</name>
<dbReference type="InterPro" id="IPR010255">
    <property type="entry name" value="Haem_peroxidase_sf"/>
</dbReference>
<organism evidence="18 19">
    <name type="scientific">Rubroshorea leprosula</name>
    <dbReference type="NCBI Taxonomy" id="152421"/>
    <lineage>
        <taxon>Eukaryota</taxon>
        <taxon>Viridiplantae</taxon>
        <taxon>Streptophyta</taxon>
        <taxon>Embryophyta</taxon>
        <taxon>Tracheophyta</taxon>
        <taxon>Spermatophyta</taxon>
        <taxon>Magnoliopsida</taxon>
        <taxon>eudicotyledons</taxon>
        <taxon>Gunneridae</taxon>
        <taxon>Pentapetalae</taxon>
        <taxon>rosids</taxon>
        <taxon>malvids</taxon>
        <taxon>Malvales</taxon>
        <taxon>Dipterocarpaceae</taxon>
        <taxon>Rubroshorea</taxon>
    </lineage>
</organism>
<feature type="domain" description="Plant heme peroxidase family profile" evidence="17">
    <location>
        <begin position="64"/>
        <end position="266"/>
    </location>
</feature>
<evidence type="ECO:0000256" key="10">
    <source>
        <dbReference type="ARBA" id="ARBA00023157"/>
    </source>
</evidence>
<keyword evidence="10 14" id="KW-1015">Disulfide bond</keyword>
<keyword evidence="8" id="KW-0560">Oxidoreductase</keyword>
<comment type="similarity">
    <text evidence="15">Belongs to the peroxidase family.</text>
</comment>
<evidence type="ECO:0000256" key="2">
    <source>
        <dbReference type="ARBA" id="ARBA00002322"/>
    </source>
</evidence>
<dbReference type="PRINTS" id="PR00458">
    <property type="entry name" value="PEROXIDASE"/>
</dbReference>
<evidence type="ECO:0000256" key="3">
    <source>
        <dbReference type="ARBA" id="ARBA00012313"/>
    </source>
</evidence>
<evidence type="ECO:0000256" key="16">
    <source>
        <dbReference type="SAM" id="SignalP"/>
    </source>
</evidence>
<dbReference type="PROSITE" id="PS00436">
    <property type="entry name" value="PEROXIDASE_2"/>
    <property type="match status" value="1"/>
</dbReference>
<feature type="disulfide bond" evidence="14">
    <location>
        <begin position="148"/>
        <end position="173"/>
    </location>
</feature>
<dbReference type="InterPro" id="IPR033905">
    <property type="entry name" value="Secretory_peroxidase"/>
</dbReference>
<feature type="binding site" evidence="13">
    <location>
        <position position="142"/>
    </location>
    <ligand>
        <name>Ca(2+)</name>
        <dbReference type="ChEBI" id="CHEBI:29108"/>
        <label>2</label>
    </ligand>
</feature>
<dbReference type="AlphaFoldDB" id="A0AAV5IQZ6"/>
<dbReference type="PANTHER" id="PTHR31388:SF247">
    <property type="entry name" value="PEROXIDASE"/>
    <property type="match status" value="1"/>
</dbReference>
<dbReference type="Gene3D" id="1.10.520.10">
    <property type="match status" value="1"/>
</dbReference>
<reference evidence="18 19" key="1">
    <citation type="journal article" date="2021" name="Commun. Biol.">
        <title>The genome of Shorea leprosula (Dipterocarpaceae) highlights the ecological relevance of drought in aseasonal tropical rainforests.</title>
        <authorList>
            <person name="Ng K.K.S."/>
            <person name="Kobayashi M.J."/>
            <person name="Fawcett J.A."/>
            <person name="Hatakeyama M."/>
            <person name="Paape T."/>
            <person name="Ng C.H."/>
            <person name="Ang C.C."/>
            <person name="Tnah L.H."/>
            <person name="Lee C.T."/>
            <person name="Nishiyama T."/>
            <person name="Sese J."/>
            <person name="O'Brien M.J."/>
            <person name="Copetti D."/>
            <person name="Mohd Noor M.I."/>
            <person name="Ong R.C."/>
            <person name="Putra M."/>
            <person name="Sireger I.Z."/>
            <person name="Indrioko S."/>
            <person name="Kosugi Y."/>
            <person name="Izuno A."/>
            <person name="Isagi Y."/>
            <person name="Lee S.L."/>
            <person name="Shimizu K.K."/>
        </authorList>
    </citation>
    <scope>NUCLEOTIDE SEQUENCE [LARGE SCALE GENOMIC DNA]</scope>
    <source>
        <strain evidence="18">214</strain>
    </source>
</reference>
<gene>
    <name evidence="18" type="ORF">SLEP1_g14690</name>
</gene>
<evidence type="ECO:0000256" key="12">
    <source>
        <dbReference type="PIRSR" id="PIRSR600823-2"/>
    </source>
</evidence>
<feature type="binding site" evidence="13">
    <location>
        <position position="189"/>
    </location>
    <ligand>
        <name>Ca(2+)</name>
        <dbReference type="ChEBI" id="CHEBI:29108"/>
        <label>2</label>
    </ligand>
</feature>
<evidence type="ECO:0000256" key="6">
    <source>
        <dbReference type="ARBA" id="ARBA00022723"/>
    </source>
</evidence>
<protein>
    <recommendedName>
        <fullName evidence="3">peroxidase</fullName>
        <ecNumber evidence="3">1.11.1.7</ecNumber>
    </recommendedName>
</protein>
<comment type="cofactor">
    <cofactor evidence="13">
        <name>Ca(2+)</name>
        <dbReference type="ChEBI" id="CHEBI:29108"/>
    </cofactor>
    <text evidence="13">Binds 2 calcium ions per subunit.</text>
</comment>
<keyword evidence="16" id="KW-0732">Signal</keyword>
<dbReference type="InterPro" id="IPR019794">
    <property type="entry name" value="Peroxidases_AS"/>
</dbReference>
<dbReference type="SUPFAM" id="SSF48113">
    <property type="entry name" value="Heme-dependent peroxidases"/>
    <property type="match status" value="1"/>
</dbReference>
<feature type="binding site" evidence="12">
    <location>
        <position position="111"/>
    </location>
    <ligand>
        <name>substrate</name>
    </ligand>
</feature>
<evidence type="ECO:0000256" key="13">
    <source>
        <dbReference type="PIRSR" id="PIRSR600823-3"/>
    </source>
</evidence>
<sequence>MAPKKFSEIKHNLLASLLGLFLFLFSIASAQLCPDFYEKTCPGALPAIENVVRAAVANESRMGASLLRLQFHDCFVNARVQKWKLGGPYWTVLLGRRDSTIANFSGTIDIPSPLLNLSGLITAFANKGLSASDLVTLYGAHTVGQTRCTIFRSRIYTENNIDPSYAASLRAICPATGGDDNLAPLDTETPTVFDNDIYKDMMVERGILHSDQQFYSGGSTDSQVEGYSNNPEAFAVDFGYAMIKMANISPLTGTSGQVRLNCRKVN</sequence>
<evidence type="ECO:0000256" key="14">
    <source>
        <dbReference type="PIRSR" id="PIRSR600823-5"/>
    </source>
</evidence>
<dbReference type="CDD" id="cd00693">
    <property type="entry name" value="secretory_peroxidase"/>
    <property type="match status" value="1"/>
</dbReference>
<dbReference type="GO" id="GO:0042744">
    <property type="term" value="P:hydrogen peroxide catabolic process"/>
    <property type="evidence" value="ECO:0007669"/>
    <property type="project" value="InterPro"/>
</dbReference>
<evidence type="ECO:0000313" key="19">
    <source>
        <dbReference type="Proteomes" id="UP001054252"/>
    </source>
</evidence>
<dbReference type="GO" id="GO:0046872">
    <property type="term" value="F:metal ion binding"/>
    <property type="evidence" value="ECO:0007669"/>
    <property type="project" value="UniProtKB-KW"/>
</dbReference>
<evidence type="ECO:0000256" key="1">
    <source>
        <dbReference type="ARBA" id="ARBA00000189"/>
    </source>
</evidence>
<feature type="binding site" evidence="13">
    <location>
        <position position="194"/>
    </location>
    <ligand>
        <name>Ca(2+)</name>
        <dbReference type="ChEBI" id="CHEBI:29108"/>
        <label>2</label>
    </ligand>
</feature>
<dbReference type="EMBL" id="BPVZ01000018">
    <property type="protein sequence ID" value="GKV02231.1"/>
    <property type="molecule type" value="Genomic_DNA"/>
</dbReference>
<evidence type="ECO:0000256" key="5">
    <source>
        <dbReference type="ARBA" id="ARBA00022617"/>
    </source>
</evidence>
<evidence type="ECO:0000256" key="15">
    <source>
        <dbReference type="RuleBase" id="RU004241"/>
    </source>
</evidence>
<keyword evidence="6 13" id="KW-0479">Metal-binding</keyword>
<dbReference type="InterPro" id="IPR000823">
    <property type="entry name" value="Peroxidase_pln"/>
</dbReference>
<accession>A0AAV5IQZ6</accession>
<keyword evidence="5" id="KW-0349">Heme</keyword>
<comment type="caution">
    <text evidence="18">The sequence shown here is derived from an EMBL/GenBank/DDBJ whole genome shotgun (WGS) entry which is preliminary data.</text>
</comment>
<dbReference type="GO" id="GO:0006979">
    <property type="term" value="P:response to oxidative stress"/>
    <property type="evidence" value="ECO:0007669"/>
    <property type="project" value="InterPro"/>
</dbReference>
<keyword evidence="11" id="KW-0325">Glycoprotein</keyword>
<keyword evidence="7 13" id="KW-0106">Calcium</keyword>
<dbReference type="EC" id="1.11.1.7" evidence="3"/>
<evidence type="ECO:0000256" key="9">
    <source>
        <dbReference type="ARBA" id="ARBA00023004"/>
    </source>
</evidence>
<dbReference type="Gene3D" id="1.10.420.10">
    <property type="entry name" value="Peroxidase, domain 2"/>
    <property type="match status" value="1"/>
</dbReference>
<comment type="function">
    <text evidence="2">Removal of H(2)O(2), oxidation of toxic reductants, biosynthesis and degradation of lignin, suberization, auxin catabolism, response to environmental stresses such as wounding, pathogen attack and oxidative stress. These functions might be dependent on each isozyme/isoform in each plant tissue.</text>
</comment>
<dbReference type="PANTHER" id="PTHR31388">
    <property type="entry name" value="PEROXIDASE 72-RELATED"/>
    <property type="match status" value="1"/>
</dbReference>
<feature type="chain" id="PRO_5043932707" description="peroxidase" evidence="16">
    <location>
        <begin position="31"/>
        <end position="266"/>
    </location>
</feature>
<keyword evidence="9 13" id="KW-0408">Iron</keyword>
<feature type="signal peptide" evidence="16">
    <location>
        <begin position="1"/>
        <end position="30"/>
    </location>
</feature>
<feature type="binding site" evidence="13">
    <location>
        <position position="186"/>
    </location>
    <ligand>
        <name>Ca(2+)</name>
        <dbReference type="ChEBI" id="CHEBI:29108"/>
        <label>2</label>
    </ligand>
</feature>
<evidence type="ECO:0000313" key="18">
    <source>
        <dbReference type="EMBL" id="GKV02231.1"/>
    </source>
</evidence>
<dbReference type="InterPro" id="IPR002016">
    <property type="entry name" value="Haem_peroxidase"/>
</dbReference>
<proteinExistence type="inferred from homology"/>
<evidence type="ECO:0000256" key="11">
    <source>
        <dbReference type="ARBA" id="ARBA00023180"/>
    </source>
</evidence>
<dbReference type="GO" id="GO:0140825">
    <property type="term" value="F:lactoperoxidase activity"/>
    <property type="evidence" value="ECO:0007669"/>
    <property type="project" value="UniProtKB-EC"/>
</dbReference>
<evidence type="ECO:0000259" key="17">
    <source>
        <dbReference type="PROSITE" id="PS50873"/>
    </source>
</evidence>
<evidence type="ECO:0000256" key="4">
    <source>
        <dbReference type="ARBA" id="ARBA00022559"/>
    </source>
</evidence>
<comment type="catalytic activity">
    <reaction evidence="1">
        <text>2 a phenolic donor + H2O2 = 2 a phenolic radical donor + 2 H2O</text>
        <dbReference type="Rhea" id="RHEA:56136"/>
        <dbReference type="ChEBI" id="CHEBI:15377"/>
        <dbReference type="ChEBI" id="CHEBI:16240"/>
        <dbReference type="ChEBI" id="CHEBI:139520"/>
        <dbReference type="ChEBI" id="CHEBI:139521"/>
        <dbReference type="EC" id="1.11.1.7"/>
    </reaction>
</comment>